<comment type="catalytic activity">
    <reaction evidence="1">
        <text>Hydrolysis of terminal, non-reducing (1-&gt;4)-linked alpha-D-glucose residues with release of alpha-D-glucose.</text>
        <dbReference type="EC" id="3.2.1.20"/>
    </reaction>
</comment>
<dbReference type="EC" id="3.2.1.20" evidence="2"/>
<dbReference type="PaxDb" id="121845-A0A3Q0IT25"/>
<feature type="domain" description="Glycosyl hydrolase family 13 catalytic" evidence="5">
    <location>
        <begin position="37"/>
        <end position="321"/>
    </location>
</feature>
<dbReference type="KEGG" id="dci:103507138"/>
<dbReference type="Proteomes" id="UP000079169">
    <property type="component" value="Unplaced"/>
</dbReference>
<keyword evidence="6" id="KW-1185">Reference proteome</keyword>
<protein>
    <recommendedName>
        <fullName evidence="2">alpha-glucosidase</fullName>
        <ecNumber evidence="2">3.2.1.20</ecNumber>
    </recommendedName>
</protein>
<feature type="compositionally biased region" description="Basic and acidic residues" evidence="3">
    <location>
        <begin position="523"/>
        <end position="544"/>
    </location>
</feature>
<dbReference type="GO" id="GO:0005975">
    <property type="term" value="P:carbohydrate metabolic process"/>
    <property type="evidence" value="ECO:0007669"/>
    <property type="project" value="InterPro"/>
</dbReference>
<dbReference type="Gene3D" id="3.20.20.80">
    <property type="entry name" value="Glycosidases"/>
    <property type="match status" value="2"/>
</dbReference>
<evidence type="ECO:0000256" key="2">
    <source>
        <dbReference type="ARBA" id="ARBA00012741"/>
    </source>
</evidence>
<feature type="chain" id="PRO_5017943184" description="alpha-glucosidase" evidence="4">
    <location>
        <begin position="23"/>
        <end position="570"/>
    </location>
</feature>
<dbReference type="PANTHER" id="PTHR10357:SF179">
    <property type="entry name" value="NEUTRAL AND BASIC AMINO ACID TRANSPORT PROTEIN RBAT"/>
    <property type="match status" value="1"/>
</dbReference>
<gene>
    <name evidence="7" type="primary">LOC103507138</name>
</gene>
<dbReference type="InterPro" id="IPR006047">
    <property type="entry name" value="GH13_cat_dom"/>
</dbReference>
<dbReference type="Pfam" id="PF00128">
    <property type="entry name" value="Alpha-amylase"/>
    <property type="match status" value="1"/>
</dbReference>
<accession>A0A3Q0IT25</accession>
<sequence>MSPLRLCMAVCTVALLLPAVTAKYAALDWWQTSIIYQIYPRSFKDVNGDGIGDLKVSQLSCFGGSAWEWNDKRQQYYYHAFAIQQPDLNYRFQAVVDEMKNVLRYWVEKGVDGFRMDAVPFIFEADHFEDEPIADNHADFEPSDHDFLNHTLTVDQPETFDMIYQFRELLDSYKLLDGYTRLIMTECYSPLEKMMKYFGNETKNGAHFPFNFLPIERLSRQSNARDFAGAILTWETLKPAGKWGNWVIGNHDQKRAASRFDAEFIDALHMITLLLPGTAITYNGDELGMEDSFIRWDQTVDPQAINVGPKRYQSFSRDFARSPFHWDASPNAGFTTNLYSWLPVNPNYWYKNLATERNQMGPDGRPAGHQCKCSRSWVWRIHLSDGTRRETPQAINVGPKRYQSFSRDFARSPFHWDASPNAGCHIVVMNIGSEIEYADILTIRPTLPEQLVVYAASANSMHEPGHTVNTDKIMLKPKEALTLSTVELGIVDRHIKVGDAFDPKTMMGGSRNYRLGGIVNGAAKKEEKGEDKTDKAEEKGEKKLLSRGRYAWEDDDWDDDDEKEEDNEVY</sequence>
<dbReference type="AlphaFoldDB" id="A0A3Q0IT25"/>
<dbReference type="GO" id="GO:0004558">
    <property type="term" value="F:alpha-1,4-glucosidase activity"/>
    <property type="evidence" value="ECO:0007669"/>
    <property type="project" value="UniProtKB-EC"/>
</dbReference>
<evidence type="ECO:0000256" key="4">
    <source>
        <dbReference type="SAM" id="SignalP"/>
    </source>
</evidence>
<dbReference type="STRING" id="121845.A0A3Q0IT25"/>
<feature type="region of interest" description="Disordered" evidence="3">
    <location>
        <begin position="522"/>
        <end position="545"/>
    </location>
</feature>
<dbReference type="PANTHER" id="PTHR10357">
    <property type="entry name" value="ALPHA-AMYLASE FAMILY MEMBER"/>
    <property type="match status" value="1"/>
</dbReference>
<dbReference type="SMART" id="SM00642">
    <property type="entry name" value="Aamy"/>
    <property type="match status" value="1"/>
</dbReference>
<evidence type="ECO:0000259" key="5">
    <source>
        <dbReference type="SMART" id="SM00642"/>
    </source>
</evidence>
<feature type="signal peptide" evidence="4">
    <location>
        <begin position="1"/>
        <end position="22"/>
    </location>
</feature>
<reference evidence="7" key="1">
    <citation type="submission" date="2025-08" db="UniProtKB">
        <authorList>
            <consortium name="RefSeq"/>
        </authorList>
    </citation>
    <scope>IDENTIFICATION</scope>
</reference>
<evidence type="ECO:0000313" key="6">
    <source>
        <dbReference type="Proteomes" id="UP000079169"/>
    </source>
</evidence>
<dbReference type="RefSeq" id="XP_026677788.1">
    <property type="nucleotide sequence ID" value="XM_026821987.1"/>
</dbReference>
<dbReference type="InterPro" id="IPR017853">
    <property type="entry name" value="GH"/>
</dbReference>
<dbReference type="SUPFAM" id="SSF51445">
    <property type="entry name" value="(Trans)glycosidases"/>
    <property type="match status" value="2"/>
</dbReference>
<dbReference type="Gene3D" id="3.90.400.10">
    <property type="entry name" value="Oligo-1,6-glucosidase, Domain 2"/>
    <property type="match status" value="1"/>
</dbReference>
<keyword evidence="4" id="KW-0732">Signal</keyword>
<proteinExistence type="predicted"/>
<evidence type="ECO:0000256" key="3">
    <source>
        <dbReference type="SAM" id="MobiDB-lite"/>
    </source>
</evidence>
<dbReference type="GeneID" id="103507138"/>
<name>A0A3Q0IT25_DIACI</name>
<evidence type="ECO:0000256" key="1">
    <source>
        <dbReference type="ARBA" id="ARBA00001657"/>
    </source>
</evidence>
<dbReference type="InterPro" id="IPR045857">
    <property type="entry name" value="O16G_dom_2"/>
</dbReference>
<organism evidence="6 7">
    <name type="scientific">Diaphorina citri</name>
    <name type="common">Asian citrus psyllid</name>
    <dbReference type="NCBI Taxonomy" id="121845"/>
    <lineage>
        <taxon>Eukaryota</taxon>
        <taxon>Metazoa</taxon>
        <taxon>Ecdysozoa</taxon>
        <taxon>Arthropoda</taxon>
        <taxon>Hexapoda</taxon>
        <taxon>Insecta</taxon>
        <taxon>Pterygota</taxon>
        <taxon>Neoptera</taxon>
        <taxon>Paraneoptera</taxon>
        <taxon>Hemiptera</taxon>
        <taxon>Sternorrhyncha</taxon>
        <taxon>Psylloidea</taxon>
        <taxon>Psyllidae</taxon>
        <taxon>Diaphorininae</taxon>
        <taxon>Diaphorina</taxon>
    </lineage>
</organism>
<evidence type="ECO:0000313" key="7">
    <source>
        <dbReference type="RefSeq" id="XP_026677788.1"/>
    </source>
</evidence>